<protein>
    <submittedName>
        <fullName evidence="1">Uncharacterized protein</fullName>
    </submittedName>
</protein>
<sequence length="106" mass="12070">MERRGLRLRQLCGEQWWPLGCRHVQEIKEMVSASEFASREEIRGEGYMGGQRGLEGSQFVGEGGSGVSNRNVKCIASLLTSRFLSSLSYFFFFSFLREISFCKSQI</sequence>
<organism evidence="1 2">
    <name type="scientific">Vanilla planifolia</name>
    <name type="common">Vanilla</name>
    <dbReference type="NCBI Taxonomy" id="51239"/>
    <lineage>
        <taxon>Eukaryota</taxon>
        <taxon>Viridiplantae</taxon>
        <taxon>Streptophyta</taxon>
        <taxon>Embryophyta</taxon>
        <taxon>Tracheophyta</taxon>
        <taxon>Spermatophyta</taxon>
        <taxon>Magnoliopsida</taxon>
        <taxon>Liliopsida</taxon>
        <taxon>Asparagales</taxon>
        <taxon>Orchidaceae</taxon>
        <taxon>Vanilloideae</taxon>
        <taxon>Vanilleae</taxon>
        <taxon>Vanilla</taxon>
    </lineage>
</organism>
<evidence type="ECO:0000313" key="1">
    <source>
        <dbReference type="EMBL" id="KAG0498670.1"/>
    </source>
</evidence>
<reference evidence="1 2" key="1">
    <citation type="journal article" date="2020" name="Nat. Food">
        <title>A phased Vanilla planifolia genome enables genetic improvement of flavour and production.</title>
        <authorList>
            <person name="Hasing T."/>
            <person name="Tang H."/>
            <person name="Brym M."/>
            <person name="Khazi F."/>
            <person name="Huang T."/>
            <person name="Chambers A.H."/>
        </authorList>
    </citation>
    <scope>NUCLEOTIDE SEQUENCE [LARGE SCALE GENOMIC DNA]</scope>
    <source>
        <tissue evidence="1">Leaf</tissue>
    </source>
</reference>
<name>A0A835VIV9_VANPL</name>
<keyword evidence="2" id="KW-1185">Reference proteome</keyword>
<gene>
    <name evidence="1" type="ORF">HPP92_003361</name>
</gene>
<proteinExistence type="predicted"/>
<dbReference type="Proteomes" id="UP000636800">
    <property type="component" value="Chromosome 1"/>
</dbReference>
<accession>A0A835VIV9</accession>
<dbReference type="AlphaFoldDB" id="A0A835VIV9"/>
<dbReference type="EMBL" id="JADCNL010000001">
    <property type="protein sequence ID" value="KAG0498670.1"/>
    <property type="molecule type" value="Genomic_DNA"/>
</dbReference>
<evidence type="ECO:0000313" key="2">
    <source>
        <dbReference type="Proteomes" id="UP000636800"/>
    </source>
</evidence>
<dbReference type="OrthoDB" id="757740at2759"/>
<comment type="caution">
    <text evidence="1">The sequence shown here is derived from an EMBL/GenBank/DDBJ whole genome shotgun (WGS) entry which is preliminary data.</text>
</comment>